<dbReference type="PROSITE" id="PS51078">
    <property type="entry name" value="ICLR_ED"/>
    <property type="match status" value="1"/>
</dbReference>
<dbReference type="SMART" id="SM00346">
    <property type="entry name" value="HTH_ICLR"/>
    <property type="match status" value="1"/>
</dbReference>
<dbReference type="Pfam" id="PF09339">
    <property type="entry name" value="HTH_IclR"/>
    <property type="match status" value="1"/>
</dbReference>
<comment type="caution">
    <text evidence="6">The sequence shown here is derived from an EMBL/GenBank/DDBJ whole genome shotgun (WGS) entry which is preliminary data.</text>
</comment>
<accession>A0A3M8LNX9</accession>
<evidence type="ECO:0000313" key="6">
    <source>
        <dbReference type="EMBL" id="RNE67045.1"/>
    </source>
</evidence>
<dbReference type="AlphaFoldDB" id="A0A3M8LNX9"/>
<dbReference type="InterPro" id="IPR050707">
    <property type="entry name" value="HTH_MetabolicPath_Reg"/>
</dbReference>
<dbReference type="InterPro" id="IPR014757">
    <property type="entry name" value="Tscrpt_reg_IclR_C"/>
</dbReference>
<dbReference type="Pfam" id="PF01614">
    <property type="entry name" value="IclR_C"/>
    <property type="match status" value="1"/>
</dbReference>
<evidence type="ECO:0000256" key="2">
    <source>
        <dbReference type="ARBA" id="ARBA00023125"/>
    </source>
</evidence>
<dbReference type="Proteomes" id="UP000279859">
    <property type="component" value="Unassembled WGS sequence"/>
</dbReference>
<dbReference type="PANTHER" id="PTHR30136">
    <property type="entry name" value="HELIX-TURN-HELIX TRANSCRIPTIONAL REGULATOR, ICLR FAMILY"/>
    <property type="match status" value="1"/>
</dbReference>
<dbReference type="GO" id="GO:0045892">
    <property type="term" value="P:negative regulation of DNA-templated transcription"/>
    <property type="evidence" value="ECO:0007669"/>
    <property type="project" value="TreeGrafter"/>
</dbReference>
<protein>
    <submittedName>
        <fullName evidence="6">IclR family transcriptional regulator</fullName>
    </submittedName>
</protein>
<evidence type="ECO:0000256" key="3">
    <source>
        <dbReference type="ARBA" id="ARBA00023163"/>
    </source>
</evidence>
<dbReference type="GO" id="GO:0003677">
    <property type="term" value="F:DNA binding"/>
    <property type="evidence" value="ECO:0007669"/>
    <property type="project" value="UniProtKB-KW"/>
</dbReference>
<evidence type="ECO:0000259" key="5">
    <source>
        <dbReference type="PROSITE" id="PS51078"/>
    </source>
</evidence>
<dbReference type="SUPFAM" id="SSF46785">
    <property type="entry name" value="Winged helix' DNA-binding domain"/>
    <property type="match status" value="1"/>
</dbReference>
<keyword evidence="2" id="KW-0238">DNA-binding</keyword>
<name>A0A3M8LNX9_9MICO</name>
<dbReference type="RefSeq" id="WP_123044658.1">
    <property type="nucleotide sequence ID" value="NZ_RDSR01000002.1"/>
</dbReference>
<organism evidence="6 7">
    <name type="scientific">Cryobacterium tepidiphilum</name>
    <dbReference type="NCBI Taxonomy" id="2486026"/>
    <lineage>
        <taxon>Bacteria</taxon>
        <taxon>Bacillati</taxon>
        <taxon>Actinomycetota</taxon>
        <taxon>Actinomycetes</taxon>
        <taxon>Micrococcales</taxon>
        <taxon>Microbacteriaceae</taxon>
        <taxon>Cryobacterium</taxon>
    </lineage>
</organism>
<dbReference type="SUPFAM" id="SSF55781">
    <property type="entry name" value="GAF domain-like"/>
    <property type="match status" value="1"/>
</dbReference>
<reference evidence="6 7" key="1">
    <citation type="submission" date="2018-11" db="EMBL/GenBank/DDBJ databases">
        <title>Cryobacterium sp. nov., isolated from rhizosphere soil of lettuce.</title>
        <authorList>
            <person name="Wang Y."/>
        </authorList>
    </citation>
    <scope>NUCLEOTIDE SEQUENCE [LARGE SCALE GENOMIC DNA]</scope>
    <source>
        <strain evidence="6 7">NEAU-85</strain>
    </source>
</reference>
<keyword evidence="1" id="KW-0805">Transcription regulation</keyword>
<dbReference type="GO" id="GO:0003700">
    <property type="term" value="F:DNA-binding transcription factor activity"/>
    <property type="evidence" value="ECO:0007669"/>
    <property type="project" value="TreeGrafter"/>
</dbReference>
<dbReference type="Gene3D" id="3.30.450.40">
    <property type="match status" value="1"/>
</dbReference>
<gene>
    <name evidence="6" type="ORF">EEJ31_02240</name>
</gene>
<dbReference type="PROSITE" id="PS51077">
    <property type="entry name" value="HTH_ICLR"/>
    <property type="match status" value="1"/>
</dbReference>
<dbReference type="InterPro" id="IPR029016">
    <property type="entry name" value="GAF-like_dom_sf"/>
</dbReference>
<feature type="domain" description="IclR-ED" evidence="5">
    <location>
        <begin position="74"/>
        <end position="257"/>
    </location>
</feature>
<dbReference type="InterPro" id="IPR036388">
    <property type="entry name" value="WH-like_DNA-bd_sf"/>
</dbReference>
<dbReference type="InterPro" id="IPR005471">
    <property type="entry name" value="Tscrpt_reg_IclR_N"/>
</dbReference>
<dbReference type="PANTHER" id="PTHR30136:SF35">
    <property type="entry name" value="HTH-TYPE TRANSCRIPTIONAL REGULATOR RV1719"/>
    <property type="match status" value="1"/>
</dbReference>
<evidence type="ECO:0000256" key="1">
    <source>
        <dbReference type="ARBA" id="ARBA00023015"/>
    </source>
</evidence>
<sequence length="260" mass="27502">MTALPSIDRSPAPSSGASEKALRVLDAALRESRFTDIVQASGLAKATVHRLLQVLVEQEYIAGDAESGYRAGPNLLSLAGRALASVDISQIAQPVVDRLVAEVDCTIHVGVASETEMVYVIRKDASKPYSMRSRVGLAIPMHSTGMGKVVLAYWPPEKVAELIDRVGLPVRTDTTITDPDALARELASVRARGYALDMGENEVGTVCVSAPIRDHTGAVTHGLSISSIALEHPGTSIEMFAPQALAAADEISRLLGAPEL</sequence>
<dbReference type="EMBL" id="RDSR01000002">
    <property type="protein sequence ID" value="RNE67045.1"/>
    <property type="molecule type" value="Genomic_DNA"/>
</dbReference>
<evidence type="ECO:0000313" key="7">
    <source>
        <dbReference type="Proteomes" id="UP000279859"/>
    </source>
</evidence>
<dbReference type="Gene3D" id="1.10.10.10">
    <property type="entry name" value="Winged helix-like DNA-binding domain superfamily/Winged helix DNA-binding domain"/>
    <property type="match status" value="1"/>
</dbReference>
<keyword evidence="3" id="KW-0804">Transcription</keyword>
<feature type="domain" description="HTH iclR-type" evidence="4">
    <location>
        <begin position="15"/>
        <end position="73"/>
    </location>
</feature>
<evidence type="ECO:0000259" key="4">
    <source>
        <dbReference type="PROSITE" id="PS51077"/>
    </source>
</evidence>
<dbReference type="OrthoDB" id="8479143at2"/>
<proteinExistence type="predicted"/>
<keyword evidence="7" id="KW-1185">Reference proteome</keyword>
<dbReference type="InterPro" id="IPR036390">
    <property type="entry name" value="WH_DNA-bd_sf"/>
</dbReference>